<evidence type="ECO:0008006" key="6">
    <source>
        <dbReference type="Google" id="ProtNLM"/>
    </source>
</evidence>
<protein>
    <recommendedName>
        <fullName evidence="6">Stability/partitioning determinant</fullName>
    </recommendedName>
</protein>
<reference evidence="2 5" key="2">
    <citation type="submission" date="2017-04" db="EMBL/GenBank/DDBJ databases">
        <title>Characterization, genome and methylation analysis of a phthalic acid esters degrading strain Sphingobium yanoikuyae SHJ.</title>
        <authorList>
            <person name="Feng L."/>
        </authorList>
    </citation>
    <scope>NUCLEOTIDE SEQUENCE [LARGE SCALE GENOMIC DNA]</scope>
    <source>
        <strain evidence="2 5">SHJ</strain>
        <plasmid evidence="5">Plasmid pses189</plasmid>
        <plasmid evidence="2">pSES189</plasmid>
    </source>
</reference>
<reference evidence="3 4" key="1">
    <citation type="submission" date="2014-03" db="EMBL/GenBank/DDBJ databases">
        <title>Genome sequence of Sphingobium yanoikuyae B1.</title>
        <authorList>
            <person name="Gan H.M."/>
            <person name="Gan H.Y."/>
            <person name="Savka M.A."/>
        </authorList>
    </citation>
    <scope>NUCLEOTIDE SEQUENCE [LARGE SCALE GENOMIC DNA]</scope>
    <source>
        <strain evidence="3 4">B1</strain>
    </source>
</reference>
<evidence type="ECO:0000313" key="2">
    <source>
        <dbReference type="EMBL" id="ATP22023.1"/>
    </source>
</evidence>
<geneLocation type="plasmid" evidence="2">
    <name>pSES189</name>
</geneLocation>
<dbReference type="EMBL" id="CP020927">
    <property type="protein sequence ID" value="ATP22023.1"/>
    <property type="molecule type" value="Genomic_DNA"/>
</dbReference>
<dbReference type="RefSeq" id="WP_017503551.1">
    <property type="nucleotide sequence ID" value="NZ_CP020927.1"/>
</dbReference>
<evidence type="ECO:0000256" key="1">
    <source>
        <dbReference type="SAM" id="MobiDB-lite"/>
    </source>
</evidence>
<gene>
    <name evidence="2" type="ORF">BV87_26640</name>
    <name evidence="3" type="ORF">CP98_04922</name>
</gene>
<name>A0A084E6Y5_SPHYA</name>
<feature type="compositionally biased region" description="Low complexity" evidence="1">
    <location>
        <begin position="57"/>
        <end position="89"/>
    </location>
</feature>
<keyword evidence="2" id="KW-0614">Plasmid</keyword>
<dbReference type="Proteomes" id="UP000037029">
    <property type="component" value="Plasmid pses189"/>
</dbReference>
<evidence type="ECO:0000313" key="3">
    <source>
        <dbReference type="EMBL" id="KEZ13727.1"/>
    </source>
</evidence>
<dbReference type="Proteomes" id="UP000028534">
    <property type="component" value="Unassembled WGS sequence"/>
</dbReference>
<organism evidence="3 4">
    <name type="scientific">Sphingobium yanoikuyae</name>
    <name type="common">Sphingomonas yanoikuyae</name>
    <dbReference type="NCBI Taxonomy" id="13690"/>
    <lineage>
        <taxon>Bacteria</taxon>
        <taxon>Pseudomonadati</taxon>
        <taxon>Pseudomonadota</taxon>
        <taxon>Alphaproteobacteria</taxon>
        <taxon>Sphingomonadales</taxon>
        <taxon>Sphingomonadaceae</taxon>
        <taxon>Sphingobium</taxon>
    </lineage>
</organism>
<evidence type="ECO:0000313" key="4">
    <source>
        <dbReference type="Proteomes" id="UP000028534"/>
    </source>
</evidence>
<evidence type="ECO:0000313" key="5">
    <source>
        <dbReference type="Proteomes" id="UP000037029"/>
    </source>
</evidence>
<proteinExistence type="predicted"/>
<dbReference type="AlphaFoldDB" id="A0A084E6Y5"/>
<feature type="compositionally biased region" description="Pro residues" evidence="1">
    <location>
        <begin position="90"/>
        <end position="99"/>
    </location>
</feature>
<sequence>MSERAKLSFDDLSKPKKRAKPDLAVLRQLSEDHGFPSRDPVPTQDGEGEELAADSTAAAPPEQPVAPASEPIAAPEPAQVAPQVASAPVAAPPPVPAPAAQPSVLPDPTAFRRRGRPPSDRLYPMNIKVSQEVAAKLYELRDARPRQTFADVLEMLLDVYDAHGGDPNA</sequence>
<geneLocation type="plasmid" evidence="5">
    <name>pses189</name>
</geneLocation>
<dbReference type="PATRIC" id="fig|13690.10.peg.5089"/>
<feature type="compositionally biased region" description="Basic and acidic residues" evidence="1">
    <location>
        <begin position="1"/>
        <end position="14"/>
    </location>
</feature>
<accession>A0A084E6Y5</accession>
<feature type="region of interest" description="Disordered" evidence="1">
    <location>
        <begin position="1"/>
        <end position="124"/>
    </location>
</feature>
<dbReference type="EMBL" id="JGVR01000055">
    <property type="protein sequence ID" value="KEZ13727.1"/>
    <property type="molecule type" value="Genomic_DNA"/>
</dbReference>